<proteinExistence type="predicted"/>
<organism evidence="1">
    <name type="scientific">virus sp. ctBM815</name>
    <dbReference type="NCBI Taxonomy" id="2825806"/>
    <lineage>
        <taxon>Viruses</taxon>
    </lineage>
</organism>
<protein>
    <submittedName>
        <fullName evidence="1">Uncharacterized protein</fullName>
    </submittedName>
</protein>
<accession>A0A8S5RJV6</accession>
<name>A0A8S5RJV6_9VIRU</name>
<evidence type="ECO:0000313" key="1">
    <source>
        <dbReference type="EMBL" id="DAE31678.1"/>
    </source>
</evidence>
<reference evidence="1" key="1">
    <citation type="journal article" date="2021" name="Proc. Natl. Acad. Sci. U.S.A.">
        <title>A Catalog of Tens of Thousands of Viruses from Human Metagenomes Reveals Hidden Associations with Chronic Diseases.</title>
        <authorList>
            <person name="Tisza M.J."/>
            <person name="Buck C.B."/>
        </authorList>
    </citation>
    <scope>NUCLEOTIDE SEQUENCE</scope>
    <source>
        <strain evidence="1">CtBM815</strain>
    </source>
</reference>
<dbReference type="EMBL" id="BK059109">
    <property type="protein sequence ID" value="DAE31678.1"/>
    <property type="molecule type" value="Genomic_DNA"/>
</dbReference>
<sequence length="43" mass="4932">MINCISRGQFILSPRFIRLEAYITVQVCIKSHILQRGVVTVNN</sequence>